<proteinExistence type="predicted"/>
<dbReference type="Proteomes" id="UP001165960">
    <property type="component" value="Unassembled WGS sequence"/>
</dbReference>
<keyword evidence="2" id="KW-1185">Reference proteome</keyword>
<reference evidence="1" key="1">
    <citation type="submission" date="2022-04" db="EMBL/GenBank/DDBJ databases">
        <title>Genome of the entomopathogenic fungus Entomophthora muscae.</title>
        <authorList>
            <person name="Elya C."/>
            <person name="Lovett B.R."/>
            <person name="Lee E."/>
            <person name="Macias A.M."/>
            <person name="Hajek A.E."/>
            <person name="De Bivort B.L."/>
            <person name="Kasson M.T."/>
            <person name="De Fine Licht H.H."/>
            <person name="Stajich J.E."/>
        </authorList>
    </citation>
    <scope>NUCLEOTIDE SEQUENCE</scope>
    <source>
        <strain evidence="1">Berkeley</strain>
    </source>
</reference>
<dbReference type="EMBL" id="QTSX02006480">
    <property type="protein sequence ID" value="KAJ9053903.1"/>
    <property type="molecule type" value="Genomic_DNA"/>
</dbReference>
<comment type="caution">
    <text evidence="1">The sequence shown here is derived from an EMBL/GenBank/DDBJ whole genome shotgun (WGS) entry which is preliminary data.</text>
</comment>
<evidence type="ECO:0000313" key="1">
    <source>
        <dbReference type="EMBL" id="KAJ9053903.1"/>
    </source>
</evidence>
<evidence type="ECO:0000313" key="2">
    <source>
        <dbReference type="Proteomes" id="UP001165960"/>
    </source>
</evidence>
<accession>A0ACC2RV79</accession>
<name>A0ACC2RV79_9FUNG</name>
<sequence length="100" mass="10683">VPTPLHLSTCHLPLLVPTYLARSSSWYSLPFKVFQQLMAIHPTPWPCQLATSASPRPTSLGDPSPFGSISQAAAVPPKSGRVLAAIQDNKDGGPSRSIEH</sequence>
<feature type="non-terminal residue" evidence="1">
    <location>
        <position position="1"/>
    </location>
</feature>
<gene>
    <name evidence="1" type="ORF">DSO57_1019835</name>
</gene>
<protein>
    <submittedName>
        <fullName evidence="1">Uncharacterized protein</fullName>
    </submittedName>
</protein>
<organism evidence="1 2">
    <name type="scientific">Entomophthora muscae</name>
    <dbReference type="NCBI Taxonomy" id="34485"/>
    <lineage>
        <taxon>Eukaryota</taxon>
        <taxon>Fungi</taxon>
        <taxon>Fungi incertae sedis</taxon>
        <taxon>Zoopagomycota</taxon>
        <taxon>Entomophthoromycotina</taxon>
        <taxon>Entomophthoromycetes</taxon>
        <taxon>Entomophthorales</taxon>
        <taxon>Entomophthoraceae</taxon>
        <taxon>Entomophthora</taxon>
    </lineage>
</organism>